<dbReference type="OrthoDB" id="8947657at2759"/>
<keyword evidence="5 8" id="KW-0472">Membrane</keyword>
<dbReference type="InterPro" id="IPR007110">
    <property type="entry name" value="Ig-like_dom"/>
</dbReference>
<feature type="domain" description="Ig-like" evidence="10">
    <location>
        <begin position="128"/>
        <end position="244"/>
    </location>
</feature>
<accession>A0A6J2QI95</accession>
<feature type="chain" id="PRO_5026731701" evidence="9">
    <location>
        <begin position="19"/>
        <end position="348"/>
    </location>
</feature>
<evidence type="ECO:0000259" key="10">
    <source>
        <dbReference type="PROSITE" id="PS50835"/>
    </source>
</evidence>
<evidence type="ECO:0000313" key="12">
    <source>
        <dbReference type="RefSeq" id="XP_029297346.1"/>
    </source>
</evidence>
<evidence type="ECO:0000256" key="2">
    <source>
        <dbReference type="ARBA" id="ARBA00022475"/>
    </source>
</evidence>
<proteinExistence type="predicted"/>
<evidence type="ECO:0000256" key="6">
    <source>
        <dbReference type="ARBA" id="ARBA00023157"/>
    </source>
</evidence>
<dbReference type="SMART" id="SM00409">
    <property type="entry name" value="IG"/>
    <property type="match status" value="2"/>
</dbReference>
<feature type="transmembrane region" description="Helical" evidence="8">
    <location>
        <begin position="252"/>
        <end position="275"/>
    </location>
</feature>
<dbReference type="Gene3D" id="2.60.40.10">
    <property type="entry name" value="Immunoglobulins"/>
    <property type="match status" value="2"/>
</dbReference>
<evidence type="ECO:0000313" key="11">
    <source>
        <dbReference type="Proteomes" id="UP000504630"/>
    </source>
</evidence>
<keyword evidence="8" id="KW-1133">Transmembrane helix</keyword>
<dbReference type="PANTHER" id="PTHR19433">
    <property type="entry name" value="T-CELL RECEPTOR ALPHA CHAIN V REGION-RELATED"/>
    <property type="match status" value="1"/>
</dbReference>
<dbReference type="GO" id="GO:0009617">
    <property type="term" value="P:response to bacterium"/>
    <property type="evidence" value="ECO:0007669"/>
    <property type="project" value="TreeGrafter"/>
</dbReference>
<keyword evidence="11" id="KW-1185">Reference proteome</keyword>
<comment type="subcellular location">
    <subcellularLocation>
        <location evidence="1">Cell membrane</location>
    </subcellularLocation>
</comment>
<dbReference type="PROSITE" id="PS50835">
    <property type="entry name" value="IG_LIKE"/>
    <property type="match status" value="1"/>
</dbReference>
<dbReference type="GO" id="GO:0005886">
    <property type="term" value="C:plasma membrane"/>
    <property type="evidence" value="ECO:0007669"/>
    <property type="project" value="UniProtKB-SubCell"/>
</dbReference>
<evidence type="ECO:0000256" key="9">
    <source>
        <dbReference type="SAM" id="SignalP"/>
    </source>
</evidence>
<dbReference type="InterPro" id="IPR013106">
    <property type="entry name" value="Ig_V-set"/>
</dbReference>
<keyword evidence="4" id="KW-0391">Immunity</keyword>
<dbReference type="SMART" id="SM00406">
    <property type="entry name" value="IGv"/>
    <property type="match status" value="2"/>
</dbReference>
<feature type="signal peptide" evidence="9">
    <location>
        <begin position="1"/>
        <end position="18"/>
    </location>
</feature>
<evidence type="ECO:0000256" key="7">
    <source>
        <dbReference type="ARBA" id="ARBA00023180"/>
    </source>
</evidence>
<dbReference type="InterPro" id="IPR036179">
    <property type="entry name" value="Ig-like_dom_sf"/>
</dbReference>
<keyword evidence="8" id="KW-0812">Transmembrane</keyword>
<evidence type="ECO:0000256" key="8">
    <source>
        <dbReference type="SAM" id="Phobius"/>
    </source>
</evidence>
<dbReference type="Pfam" id="PF07686">
    <property type="entry name" value="V-set"/>
    <property type="match status" value="2"/>
</dbReference>
<protein>
    <submittedName>
        <fullName evidence="12">Uncharacterized protein LOC115014539 isoform X1</fullName>
    </submittedName>
</protein>
<keyword evidence="6" id="KW-1015">Disulfide bond</keyword>
<evidence type="ECO:0000256" key="5">
    <source>
        <dbReference type="ARBA" id="ARBA00023136"/>
    </source>
</evidence>
<dbReference type="AlphaFoldDB" id="A0A6J2QI95"/>
<dbReference type="GO" id="GO:0002376">
    <property type="term" value="P:immune system process"/>
    <property type="evidence" value="ECO:0007669"/>
    <property type="project" value="UniProtKB-KW"/>
</dbReference>
<evidence type="ECO:0000256" key="1">
    <source>
        <dbReference type="ARBA" id="ARBA00004236"/>
    </source>
</evidence>
<dbReference type="InterPro" id="IPR003599">
    <property type="entry name" value="Ig_sub"/>
</dbReference>
<keyword evidence="2" id="KW-1003">Cell membrane</keyword>
<dbReference type="KEGG" id="cgob:115014539"/>
<dbReference type="InterPro" id="IPR052051">
    <property type="entry name" value="TCR_complex_component"/>
</dbReference>
<keyword evidence="7" id="KW-0325">Glycoprotein</keyword>
<dbReference type="InParanoid" id="A0A6J2QI95"/>
<dbReference type="SUPFAM" id="SSF48726">
    <property type="entry name" value="Immunoglobulin"/>
    <property type="match status" value="2"/>
</dbReference>
<dbReference type="GeneID" id="115014539"/>
<dbReference type="PANTHER" id="PTHR19433:SF133">
    <property type="entry name" value="IMMUNE-TYPE RECEPTOR 5 PRECURSOR-RELATED"/>
    <property type="match status" value="1"/>
</dbReference>
<reference evidence="12" key="1">
    <citation type="submission" date="2025-08" db="UniProtKB">
        <authorList>
            <consortium name="RefSeq"/>
        </authorList>
    </citation>
    <scope>IDENTIFICATION</scope>
</reference>
<name>A0A6J2QI95_COTGO</name>
<dbReference type="InterPro" id="IPR013783">
    <property type="entry name" value="Ig-like_fold"/>
</dbReference>
<gene>
    <name evidence="12" type="primary">LOC115014539</name>
</gene>
<organism evidence="11 12">
    <name type="scientific">Cottoperca gobio</name>
    <name type="common">Frogmouth</name>
    <name type="synonym">Aphritis gobio</name>
    <dbReference type="NCBI Taxonomy" id="56716"/>
    <lineage>
        <taxon>Eukaryota</taxon>
        <taxon>Metazoa</taxon>
        <taxon>Chordata</taxon>
        <taxon>Craniata</taxon>
        <taxon>Vertebrata</taxon>
        <taxon>Euteleostomi</taxon>
        <taxon>Actinopterygii</taxon>
        <taxon>Neopterygii</taxon>
        <taxon>Teleostei</taxon>
        <taxon>Neoteleostei</taxon>
        <taxon>Acanthomorphata</taxon>
        <taxon>Eupercaria</taxon>
        <taxon>Perciformes</taxon>
        <taxon>Notothenioidei</taxon>
        <taxon>Bovichtidae</taxon>
        <taxon>Cottoperca</taxon>
    </lineage>
</organism>
<sequence>MLIIFYVAFMFTIGGCTDDQSFVTKTVGVGEDVMLTCSRQAAISGTLFWIRVVAGNFPEVLGASYTFDNARVNMTPRITTKQEPGTFVLRITKTQLSDTAFYCCEQVVELQTIFLNKTFLRVKGLDITAIIQDLPSDPVRPGDSVTLQCSVLSDSENKTCAGQHSVFWFRSGSDESHPKVIYAHGNSGDGCEKSPEAHAPQKCIYDFFKNVSSSDAGTYYCAVATYGDICFGNETKLDHEASIMLLDDCQRANITLCLLCAALAISSIVIALLIYTIKRKSSSCFNAAAPLKTNAAKTTDDQQSQQTDEDSLVYSVADFTRGRAGRSIKRGANSVMEESIYTEVRVLG</sequence>
<keyword evidence="3 9" id="KW-0732">Signal</keyword>
<evidence type="ECO:0000256" key="3">
    <source>
        <dbReference type="ARBA" id="ARBA00022729"/>
    </source>
</evidence>
<dbReference type="Proteomes" id="UP000504630">
    <property type="component" value="Chromosome 10"/>
</dbReference>
<dbReference type="RefSeq" id="XP_029297346.1">
    <property type="nucleotide sequence ID" value="XM_029441486.1"/>
</dbReference>
<evidence type="ECO:0000256" key="4">
    <source>
        <dbReference type="ARBA" id="ARBA00022859"/>
    </source>
</evidence>